<dbReference type="Proteomes" id="UP001597073">
    <property type="component" value="Unassembled WGS sequence"/>
</dbReference>
<proteinExistence type="predicted"/>
<evidence type="ECO:0008006" key="3">
    <source>
        <dbReference type="Google" id="ProtNLM"/>
    </source>
</evidence>
<gene>
    <name evidence="1" type="ORF">ACFQZI_10245</name>
</gene>
<evidence type="ECO:0000313" key="1">
    <source>
        <dbReference type="EMBL" id="MFD0765231.1"/>
    </source>
</evidence>
<dbReference type="EMBL" id="JBHTIA010000005">
    <property type="protein sequence ID" value="MFD0765231.1"/>
    <property type="molecule type" value="Genomic_DNA"/>
</dbReference>
<evidence type="ECO:0000313" key="2">
    <source>
        <dbReference type="Proteomes" id="UP001597073"/>
    </source>
</evidence>
<keyword evidence="2" id="KW-1185">Reference proteome</keyword>
<name>A0ABW2ZGB8_9SPHI</name>
<sequence>MTLAELKSEFHGLIDKTDDPEIIAQFLGAMSQSINSDGSVWRTLSLAQQQSVLDAYEESKDEDNLTTLDELRSKYANWS</sequence>
<reference evidence="2" key="1">
    <citation type="journal article" date="2019" name="Int. J. Syst. Evol. Microbiol.">
        <title>The Global Catalogue of Microorganisms (GCM) 10K type strain sequencing project: providing services to taxonomists for standard genome sequencing and annotation.</title>
        <authorList>
            <consortium name="The Broad Institute Genomics Platform"/>
            <consortium name="The Broad Institute Genome Sequencing Center for Infectious Disease"/>
            <person name="Wu L."/>
            <person name="Ma J."/>
        </authorList>
    </citation>
    <scope>NUCLEOTIDE SEQUENCE [LARGE SCALE GENOMIC DNA]</scope>
    <source>
        <strain evidence="2">CCUG 60742</strain>
    </source>
</reference>
<organism evidence="1 2">
    <name type="scientific">Mucilaginibacter lutimaris</name>
    <dbReference type="NCBI Taxonomy" id="931629"/>
    <lineage>
        <taxon>Bacteria</taxon>
        <taxon>Pseudomonadati</taxon>
        <taxon>Bacteroidota</taxon>
        <taxon>Sphingobacteriia</taxon>
        <taxon>Sphingobacteriales</taxon>
        <taxon>Sphingobacteriaceae</taxon>
        <taxon>Mucilaginibacter</taxon>
    </lineage>
</organism>
<protein>
    <recommendedName>
        <fullName evidence="3">Addiction module component</fullName>
    </recommendedName>
</protein>
<comment type="caution">
    <text evidence="1">The sequence shown here is derived from an EMBL/GenBank/DDBJ whole genome shotgun (WGS) entry which is preliminary data.</text>
</comment>
<dbReference type="RefSeq" id="WP_377142102.1">
    <property type="nucleotide sequence ID" value="NZ_JBHTIA010000005.1"/>
</dbReference>
<accession>A0ABW2ZGB8</accession>